<evidence type="ECO:0000256" key="2">
    <source>
        <dbReference type="ARBA" id="ARBA00007317"/>
    </source>
</evidence>
<comment type="similarity">
    <text evidence="2 6">Belongs to the 2-oxoacid dehydrogenase family.</text>
</comment>
<evidence type="ECO:0000313" key="9">
    <source>
        <dbReference type="EMBL" id="MFK9091807.1"/>
    </source>
</evidence>
<gene>
    <name evidence="9" type="ORF">ACJEBI_09965</name>
</gene>
<dbReference type="InterPro" id="IPR004167">
    <property type="entry name" value="PSBD"/>
</dbReference>
<keyword evidence="5 6" id="KW-0012">Acyltransferase</keyword>
<dbReference type="InterPro" id="IPR023213">
    <property type="entry name" value="CAT-like_dom_sf"/>
</dbReference>
<dbReference type="SUPFAM" id="SSF47005">
    <property type="entry name" value="Peripheral subunit-binding domain of 2-oxo acid dehydrogenase complex"/>
    <property type="match status" value="2"/>
</dbReference>
<keyword evidence="4 6" id="KW-0450">Lipoyl</keyword>
<dbReference type="EMBL" id="JBJHQH010000006">
    <property type="protein sequence ID" value="MFK9091807.1"/>
    <property type="molecule type" value="Genomic_DNA"/>
</dbReference>
<feature type="domain" description="Peripheral subunit-binding (PSBD)" evidence="8">
    <location>
        <begin position="131"/>
        <end position="168"/>
    </location>
</feature>
<comment type="caution">
    <text evidence="9">The sequence shown here is derived from an EMBL/GenBank/DDBJ whole genome shotgun (WGS) entry which is preliminary data.</text>
</comment>
<evidence type="ECO:0000313" key="10">
    <source>
        <dbReference type="Proteomes" id="UP001623041"/>
    </source>
</evidence>
<dbReference type="CDD" id="cd06849">
    <property type="entry name" value="lipoyl_domain"/>
    <property type="match status" value="1"/>
</dbReference>
<dbReference type="Proteomes" id="UP001623041">
    <property type="component" value="Unassembled WGS sequence"/>
</dbReference>
<organism evidence="9 10">
    <name type="scientific">Bacillus salipaludis</name>
    <dbReference type="NCBI Taxonomy" id="2547811"/>
    <lineage>
        <taxon>Bacteria</taxon>
        <taxon>Bacillati</taxon>
        <taxon>Bacillota</taxon>
        <taxon>Bacilli</taxon>
        <taxon>Bacillales</taxon>
        <taxon>Bacillaceae</taxon>
        <taxon>Bacillus</taxon>
    </lineage>
</organism>
<dbReference type="PANTHER" id="PTHR43178">
    <property type="entry name" value="DIHYDROLIPOAMIDE ACETYLTRANSFERASE COMPONENT OF PYRUVATE DEHYDROGENASE COMPLEX"/>
    <property type="match status" value="1"/>
</dbReference>
<dbReference type="GO" id="GO:0016746">
    <property type="term" value="F:acyltransferase activity"/>
    <property type="evidence" value="ECO:0007669"/>
    <property type="project" value="UniProtKB-KW"/>
</dbReference>
<evidence type="ECO:0000259" key="8">
    <source>
        <dbReference type="PROSITE" id="PS51826"/>
    </source>
</evidence>
<dbReference type="Gene3D" id="4.10.320.10">
    <property type="entry name" value="E3-binding domain"/>
    <property type="match status" value="2"/>
</dbReference>
<reference evidence="9 10" key="1">
    <citation type="submission" date="2024-11" db="EMBL/GenBank/DDBJ databases">
        <authorList>
            <person name="Lucas J.A."/>
        </authorList>
    </citation>
    <scope>NUCLEOTIDE SEQUENCE [LARGE SCALE GENOMIC DNA]</scope>
    <source>
        <strain evidence="9 10">Z 5.4</strain>
    </source>
</reference>
<dbReference type="InterPro" id="IPR001078">
    <property type="entry name" value="2-oxoacid_DH_actylTfrase"/>
</dbReference>
<dbReference type="InterPro" id="IPR036625">
    <property type="entry name" value="E3-bd_dom_sf"/>
</dbReference>
<dbReference type="InterPro" id="IPR000089">
    <property type="entry name" value="Biotin_lipoyl"/>
</dbReference>
<dbReference type="InterPro" id="IPR050743">
    <property type="entry name" value="2-oxoacid_DH_E2_comp"/>
</dbReference>
<feature type="domain" description="Lipoyl-binding" evidence="7">
    <location>
        <begin position="2"/>
        <end position="77"/>
    </location>
</feature>
<evidence type="ECO:0000256" key="3">
    <source>
        <dbReference type="ARBA" id="ARBA00022679"/>
    </source>
</evidence>
<evidence type="ECO:0000256" key="1">
    <source>
        <dbReference type="ARBA" id="ARBA00001938"/>
    </source>
</evidence>
<keyword evidence="10" id="KW-1185">Reference proteome</keyword>
<evidence type="ECO:0000256" key="6">
    <source>
        <dbReference type="RuleBase" id="RU003423"/>
    </source>
</evidence>
<dbReference type="SUPFAM" id="SSF52777">
    <property type="entry name" value="CoA-dependent acyltransferases"/>
    <property type="match status" value="1"/>
</dbReference>
<sequence>MAKEIFMPKLSSTMAEGTLLQWFKEEGDSVEIGEPLFEIMTDKINIEVEAYDPGILLKKYFQVDDQVPVNQIIGYIGEAGEKVPDTSPGISGSEEAEQVVSVEAMVSTPAETAIPVGTGAAGESGQSEKPRATPAARRLARVNDLTLGSIKGSGPNGRVQKRDVVTVVESAAAQPKATPLARKIAAAEQVDLFAVTGSGINGKIVKTDVMPPASRAEDALAPAASQRKKMSGMRKVIAERMAQSAYTAPHVTLTTDVDMTKVKELRSTLLPIIEKQTGLRLSYTEVLIKASGAALARHPEVNVSIEGDEIVQHGPVHIGLAVAVPGGLMVPVVKDVLFKGLAEVTQDAKDIGQRARDNKLLPDQMKGSTFTISNLGMYAIDAFTPIINQPDSAILGVGRIVDKPVAVNGALEIRPMMTLSLSFDHRAIDGAPAAAFLTELKQILENPFELLA</sequence>
<dbReference type="PROSITE" id="PS00189">
    <property type="entry name" value="LIPOYL"/>
    <property type="match status" value="1"/>
</dbReference>
<name>A0ABW8RGL6_9BACI</name>
<evidence type="ECO:0000256" key="4">
    <source>
        <dbReference type="ARBA" id="ARBA00022823"/>
    </source>
</evidence>
<evidence type="ECO:0000259" key="7">
    <source>
        <dbReference type="PROSITE" id="PS50968"/>
    </source>
</evidence>
<dbReference type="Gene3D" id="2.40.50.100">
    <property type="match status" value="1"/>
</dbReference>
<keyword evidence="3 6" id="KW-0808">Transferase</keyword>
<evidence type="ECO:0000256" key="5">
    <source>
        <dbReference type="ARBA" id="ARBA00023315"/>
    </source>
</evidence>
<dbReference type="EC" id="2.3.1.-" evidence="6"/>
<dbReference type="RefSeq" id="WP_406580425.1">
    <property type="nucleotide sequence ID" value="NZ_JBJHQH010000006.1"/>
</dbReference>
<accession>A0ABW8RGL6</accession>
<dbReference type="Pfam" id="PF00198">
    <property type="entry name" value="2-oxoacid_dh"/>
    <property type="match status" value="1"/>
</dbReference>
<dbReference type="SUPFAM" id="SSF51230">
    <property type="entry name" value="Single hybrid motif"/>
    <property type="match status" value="1"/>
</dbReference>
<dbReference type="PROSITE" id="PS51826">
    <property type="entry name" value="PSBD"/>
    <property type="match status" value="1"/>
</dbReference>
<comment type="cofactor">
    <cofactor evidence="1 6">
        <name>(R)-lipoate</name>
        <dbReference type="ChEBI" id="CHEBI:83088"/>
    </cofactor>
</comment>
<dbReference type="InterPro" id="IPR003016">
    <property type="entry name" value="2-oxoA_DH_lipoyl-BS"/>
</dbReference>
<dbReference type="Pfam" id="PF02817">
    <property type="entry name" value="E3_binding"/>
    <property type="match status" value="2"/>
</dbReference>
<dbReference type="PANTHER" id="PTHR43178:SF5">
    <property type="entry name" value="LIPOAMIDE ACYLTRANSFERASE COMPONENT OF BRANCHED-CHAIN ALPHA-KETO ACID DEHYDROGENASE COMPLEX, MITOCHONDRIAL"/>
    <property type="match status" value="1"/>
</dbReference>
<dbReference type="Gene3D" id="3.30.559.10">
    <property type="entry name" value="Chloramphenicol acetyltransferase-like domain"/>
    <property type="match status" value="1"/>
</dbReference>
<protein>
    <recommendedName>
        <fullName evidence="6">Dihydrolipoamide acetyltransferase component of pyruvate dehydrogenase complex</fullName>
        <ecNumber evidence="6">2.3.1.-</ecNumber>
    </recommendedName>
</protein>
<dbReference type="InterPro" id="IPR011053">
    <property type="entry name" value="Single_hybrid_motif"/>
</dbReference>
<proteinExistence type="inferred from homology"/>
<dbReference type="PROSITE" id="PS50968">
    <property type="entry name" value="BIOTINYL_LIPOYL"/>
    <property type="match status" value="1"/>
</dbReference>
<dbReference type="Pfam" id="PF00364">
    <property type="entry name" value="Biotin_lipoyl"/>
    <property type="match status" value="1"/>
</dbReference>